<keyword evidence="1" id="KW-1133">Transmembrane helix</keyword>
<keyword evidence="3" id="KW-1185">Reference proteome</keyword>
<accession>A0ABD6DKX5</accession>
<reference evidence="2 3" key="1">
    <citation type="journal article" date="2019" name="Int. J. Syst. Evol. Microbiol.">
        <title>The Global Catalogue of Microorganisms (GCM) 10K type strain sequencing project: providing services to taxonomists for standard genome sequencing and annotation.</title>
        <authorList>
            <consortium name="The Broad Institute Genomics Platform"/>
            <consortium name="The Broad Institute Genome Sequencing Center for Infectious Disease"/>
            <person name="Wu L."/>
            <person name="Ma J."/>
        </authorList>
    </citation>
    <scope>NUCLEOTIDE SEQUENCE [LARGE SCALE GENOMIC DNA]</scope>
    <source>
        <strain evidence="2 3">CGMCC 1.10390</strain>
    </source>
</reference>
<protein>
    <submittedName>
        <fullName evidence="2">Uncharacterized protein</fullName>
    </submittedName>
</protein>
<evidence type="ECO:0000313" key="3">
    <source>
        <dbReference type="Proteomes" id="UP001597034"/>
    </source>
</evidence>
<evidence type="ECO:0000313" key="2">
    <source>
        <dbReference type="EMBL" id="MFD1645914.1"/>
    </source>
</evidence>
<organism evidence="2 3">
    <name type="scientific">Haloarchaeobius litoreus</name>
    <dbReference type="NCBI Taxonomy" id="755306"/>
    <lineage>
        <taxon>Archaea</taxon>
        <taxon>Methanobacteriati</taxon>
        <taxon>Methanobacteriota</taxon>
        <taxon>Stenosarchaea group</taxon>
        <taxon>Halobacteria</taxon>
        <taxon>Halobacteriales</taxon>
        <taxon>Halorubellaceae</taxon>
        <taxon>Haloarchaeobius</taxon>
    </lineage>
</organism>
<sequence>MGELIPLVVAENLPWWLGVPLAQLLLLLGGIAIEKTYVNRVTPFTGAMAVFVHVLVSGESSIWTGLYLDLGLVLGLFGVWAYAENIVVNRPEFKLLAYFAYAPLTVVLVVLLPSWLLFPALVVGAVVNFKLVEELEPAKPYYFGHPDEERDDGGADMGDVITVVKERVRDLQETVEAQREAS</sequence>
<feature type="transmembrane region" description="Helical" evidence="1">
    <location>
        <begin position="62"/>
        <end position="83"/>
    </location>
</feature>
<proteinExistence type="predicted"/>
<name>A0ABD6DKX5_9EURY</name>
<dbReference type="EMBL" id="JBHUDO010000002">
    <property type="protein sequence ID" value="MFD1645914.1"/>
    <property type="molecule type" value="Genomic_DNA"/>
</dbReference>
<dbReference type="Proteomes" id="UP001597034">
    <property type="component" value="Unassembled WGS sequence"/>
</dbReference>
<dbReference type="RefSeq" id="WP_256398563.1">
    <property type="nucleotide sequence ID" value="NZ_JANHJR010000001.1"/>
</dbReference>
<feature type="transmembrane region" description="Helical" evidence="1">
    <location>
        <begin position="95"/>
        <end position="118"/>
    </location>
</feature>
<feature type="transmembrane region" description="Helical" evidence="1">
    <location>
        <begin position="13"/>
        <end position="33"/>
    </location>
</feature>
<dbReference type="AlphaFoldDB" id="A0ABD6DKX5"/>
<feature type="transmembrane region" description="Helical" evidence="1">
    <location>
        <begin position="40"/>
        <end position="56"/>
    </location>
</feature>
<evidence type="ECO:0000256" key="1">
    <source>
        <dbReference type="SAM" id="Phobius"/>
    </source>
</evidence>
<gene>
    <name evidence="2" type="ORF">ACFSBL_09480</name>
</gene>
<comment type="caution">
    <text evidence="2">The sequence shown here is derived from an EMBL/GenBank/DDBJ whole genome shotgun (WGS) entry which is preliminary data.</text>
</comment>
<keyword evidence="1" id="KW-0812">Transmembrane</keyword>
<keyword evidence="1" id="KW-0472">Membrane</keyword>